<feature type="compositionally biased region" description="Polar residues" evidence="1">
    <location>
        <begin position="241"/>
        <end position="253"/>
    </location>
</feature>
<feature type="compositionally biased region" description="Basic and acidic residues" evidence="1">
    <location>
        <begin position="750"/>
        <end position="764"/>
    </location>
</feature>
<evidence type="ECO:0000256" key="1">
    <source>
        <dbReference type="SAM" id="MobiDB-lite"/>
    </source>
</evidence>
<organism evidence="2 3">
    <name type="scientific">Mycena albidolilacea</name>
    <dbReference type="NCBI Taxonomy" id="1033008"/>
    <lineage>
        <taxon>Eukaryota</taxon>
        <taxon>Fungi</taxon>
        <taxon>Dikarya</taxon>
        <taxon>Basidiomycota</taxon>
        <taxon>Agaricomycotina</taxon>
        <taxon>Agaricomycetes</taxon>
        <taxon>Agaricomycetidae</taxon>
        <taxon>Agaricales</taxon>
        <taxon>Marasmiineae</taxon>
        <taxon>Mycenaceae</taxon>
        <taxon>Mycena</taxon>
    </lineage>
</organism>
<dbReference type="EMBL" id="JARIHO010000025">
    <property type="protein sequence ID" value="KAJ7342596.1"/>
    <property type="molecule type" value="Genomic_DNA"/>
</dbReference>
<comment type="caution">
    <text evidence="2">The sequence shown here is derived from an EMBL/GenBank/DDBJ whole genome shotgun (WGS) entry which is preliminary data.</text>
</comment>
<feature type="region of interest" description="Disordered" evidence="1">
    <location>
        <begin position="206"/>
        <end position="268"/>
    </location>
</feature>
<feature type="region of interest" description="Disordered" evidence="1">
    <location>
        <begin position="703"/>
        <end position="768"/>
    </location>
</feature>
<proteinExistence type="predicted"/>
<keyword evidence="3" id="KW-1185">Reference proteome</keyword>
<evidence type="ECO:0000313" key="3">
    <source>
        <dbReference type="Proteomes" id="UP001218218"/>
    </source>
</evidence>
<gene>
    <name evidence="2" type="ORF">DFH08DRAFT_938439</name>
</gene>
<reference evidence="2" key="1">
    <citation type="submission" date="2023-03" db="EMBL/GenBank/DDBJ databases">
        <title>Massive genome expansion in bonnet fungi (Mycena s.s.) driven by repeated elements and novel gene families across ecological guilds.</title>
        <authorList>
            <consortium name="Lawrence Berkeley National Laboratory"/>
            <person name="Harder C.B."/>
            <person name="Miyauchi S."/>
            <person name="Viragh M."/>
            <person name="Kuo A."/>
            <person name="Thoen E."/>
            <person name="Andreopoulos B."/>
            <person name="Lu D."/>
            <person name="Skrede I."/>
            <person name="Drula E."/>
            <person name="Henrissat B."/>
            <person name="Morin E."/>
            <person name="Kohler A."/>
            <person name="Barry K."/>
            <person name="LaButti K."/>
            <person name="Morin E."/>
            <person name="Salamov A."/>
            <person name="Lipzen A."/>
            <person name="Mereny Z."/>
            <person name="Hegedus B."/>
            <person name="Baldrian P."/>
            <person name="Stursova M."/>
            <person name="Weitz H."/>
            <person name="Taylor A."/>
            <person name="Grigoriev I.V."/>
            <person name="Nagy L.G."/>
            <person name="Martin F."/>
            <person name="Kauserud H."/>
        </authorList>
    </citation>
    <scope>NUCLEOTIDE SEQUENCE</scope>
    <source>
        <strain evidence="2">CBHHK002</strain>
    </source>
</reference>
<dbReference type="Proteomes" id="UP001218218">
    <property type="component" value="Unassembled WGS sequence"/>
</dbReference>
<feature type="region of interest" description="Disordered" evidence="1">
    <location>
        <begin position="364"/>
        <end position="400"/>
    </location>
</feature>
<accession>A0AAD6ZVT4</accession>
<protein>
    <submittedName>
        <fullName evidence="2">Uncharacterized protein</fullName>
    </submittedName>
</protein>
<feature type="region of interest" description="Disordered" evidence="1">
    <location>
        <begin position="434"/>
        <end position="465"/>
    </location>
</feature>
<feature type="compositionally biased region" description="Basic and acidic residues" evidence="1">
    <location>
        <begin position="294"/>
        <end position="303"/>
    </location>
</feature>
<sequence>MMNSILQCPTCHLGYFTPGRLVLSPPIAVLEWILEKLEYGKDRADVRKIFEQLDSDEKCPTRLRCYKEHYSLIPLFRETDRSLKNEYNLYLNLPPTMSVINGKGKFEQMKGSTNQRQLYRIFCFKDGWDVRLRTPGTVQFTAEPPSGATPPDYWHIPVQCNVILYIFIQRTQGRKSLRPEVALARQIYAKLLLQNKPPRTSVRVMGVDTAEDSTPVSLEEASLAGDTADPYIQDTDDPYSGSETESSSLNPIETSLGCLPPDEKGGNKHQECRHLIRHNSVRLCKTCYVWHRKSSEPSRESPEARQAGPSQARAEPGPEQGLSGPRAWALNFSGPSRARKPGPRLPEVHFSYAVEKVNQVSEGVNHLNPSHKYHRDTRDSSQGLSPSQARPGPTSGVGLGPEEMEAQALQSQAQARAFRPGRALDITNHDTPIASMPGTSLPLSQDKASQGCPEDEREAEATRKRGNQTTGVLMPTMLDVALASFGGALIAGALLGAINELATCSSGKGGTVVAHPDVQHATKNRRATRNSNDFKTTYESYPELSYAETENGNRNSPRSQMSMPITDVHLRPQMLNQLALFLGERQTPKVADRKHDAKKLLFGNVDPGARNEVDLSLLQFVVKGRGNVVVKSFQMRGARLPNCSSPGAADGAKMSAVYGNFDANKISLLEGARRRGGAADPGWARGHCSGCRGKNGLADAGAGVRQRRVCGRREPSAEKTWLRRSDGPHESKESCRGHVESAEGGNAGMREGERGGSEDSEGKGPDAACTAQGTAVHRAGVAVGVVSTWRVWYCVNYASAHAGGPAAWEWRTDRWAAADHRTRRTKRSLLLGGHTKGGRWMDKIVSIYGVEGKGLKE</sequence>
<dbReference type="AlphaFoldDB" id="A0AAD6ZVT4"/>
<name>A0AAD6ZVT4_9AGAR</name>
<feature type="compositionally biased region" description="Polar residues" evidence="1">
    <location>
        <begin position="437"/>
        <end position="448"/>
    </location>
</feature>
<evidence type="ECO:0000313" key="2">
    <source>
        <dbReference type="EMBL" id="KAJ7342596.1"/>
    </source>
</evidence>
<feature type="compositionally biased region" description="Basic and acidic residues" evidence="1">
    <location>
        <begin position="711"/>
        <end position="741"/>
    </location>
</feature>
<feature type="region of interest" description="Disordered" evidence="1">
    <location>
        <begin position="294"/>
        <end position="344"/>
    </location>
</feature>